<keyword evidence="1" id="KW-0812">Transmembrane</keyword>
<proteinExistence type="predicted"/>
<evidence type="ECO:0000313" key="3">
    <source>
        <dbReference type="Proteomes" id="UP001209540"/>
    </source>
</evidence>
<evidence type="ECO:0000256" key="1">
    <source>
        <dbReference type="SAM" id="Phobius"/>
    </source>
</evidence>
<reference evidence="2" key="1">
    <citation type="journal article" date="2022" name="IScience">
        <title>Evolution of zygomycete secretomes and the origins of terrestrial fungal ecologies.</title>
        <authorList>
            <person name="Chang Y."/>
            <person name="Wang Y."/>
            <person name="Mondo S."/>
            <person name="Ahrendt S."/>
            <person name="Andreopoulos W."/>
            <person name="Barry K."/>
            <person name="Beard J."/>
            <person name="Benny G.L."/>
            <person name="Blankenship S."/>
            <person name="Bonito G."/>
            <person name="Cuomo C."/>
            <person name="Desiro A."/>
            <person name="Gervers K.A."/>
            <person name="Hundley H."/>
            <person name="Kuo A."/>
            <person name="LaButti K."/>
            <person name="Lang B.F."/>
            <person name="Lipzen A."/>
            <person name="O'Donnell K."/>
            <person name="Pangilinan J."/>
            <person name="Reynolds N."/>
            <person name="Sandor L."/>
            <person name="Smith M.E."/>
            <person name="Tsang A."/>
            <person name="Grigoriev I.V."/>
            <person name="Stajich J.E."/>
            <person name="Spatafora J.W."/>
        </authorList>
    </citation>
    <scope>NUCLEOTIDE SEQUENCE</scope>
    <source>
        <strain evidence="2">RSA 2281</strain>
    </source>
</reference>
<dbReference type="AlphaFoldDB" id="A0AAD5KIK1"/>
<dbReference type="EMBL" id="JAIXMP010000006">
    <property type="protein sequence ID" value="KAI9271863.1"/>
    <property type="molecule type" value="Genomic_DNA"/>
</dbReference>
<keyword evidence="1" id="KW-0472">Membrane</keyword>
<keyword evidence="1" id="KW-1133">Transmembrane helix</keyword>
<gene>
    <name evidence="2" type="ORF">BDA99DRAFT_534330</name>
</gene>
<accession>A0AAD5KIK1</accession>
<reference evidence="2" key="2">
    <citation type="submission" date="2023-02" db="EMBL/GenBank/DDBJ databases">
        <authorList>
            <consortium name="DOE Joint Genome Institute"/>
            <person name="Mondo S.J."/>
            <person name="Chang Y."/>
            <person name="Wang Y."/>
            <person name="Ahrendt S."/>
            <person name="Andreopoulos W."/>
            <person name="Barry K."/>
            <person name="Beard J."/>
            <person name="Benny G.L."/>
            <person name="Blankenship S."/>
            <person name="Bonito G."/>
            <person name="Cuomo C."/>
            <person name="Desiro A."/>
            <person name="Gervers K.A."/>
            <person name="Hundley H."/>
            <person name="Kuo A."/>
            <person name="LaButti K."/>
            <person name="Lang B.F."/>
            <person name="Lipzen A."/>
            <person name="O'Donnell K."/>
            <person name="Pangilinan J."/>
            <person name="Reynolds N."/>
            <person name="Sandor L."/>
            <person name="Smith M.W."/>
            <person name="Tsang A."/>
            <person name="Grigoriev I.V."/>
            <person name="Stajich J.E."/>
            <person name="Spatafora J.W."/>
        </authorList>
    </citation>
    <scope>NUCLEOTIDE SEQUENCE</scope>
    <source>
        <strain evidence="2">RSA 2281</strain>
    </source>
</reference>
<protein>
    <submittedName>
        <fullName evidence="2">Uncharacterized protein</fullName>
    </submittedName>
</protein>
<evidence type="ECO:0000313" key="2">
    <source>
        <dbReference type="EMBL" id="KAI9271863.1"/>
    </source>
</evidence>
<organism evidence="2 3">
    <name type="scientific">Phascolomyces articulosus</name>
    <dbReference type="NCBI Taxonomy" id="60185"/>
    <lineage>
        <taxon>Eukaryota</taxon>
        <taxon>Fungi</taxon>
        <taxon>Fungi incertae sedis</taxon>
        <taxon>Mucoromycota</taxon>
        <taxon>Mucoromycotina</taxon>
        <taxon>Mucoromycetes</taxon>
        <taxon>Mucorales</taxon>
        <taxon>Lichtheimiaceae</taxon>
        <taxon>Phascolomyces</taxon>
    </lineage>
</organism>
<sequence>MVIYVLLLINSSIYRLFIEIMRNLILMKELKNGFVANRDYYYYFSFSMAVYLPPVIMTSSNLLTHQPMHSSYSYFQTTVDSQQFQTAKYSINGDYEFDIFLDSYFRLMECYI</sequence>
<name>A0AAD5KIK1_9FUNG</name>
<dbReference type="Proteomes" id="UP001209540">
    <property type="component" value="Unassembled WGS sequence"/>
</dbReference>
<keyword evidence="3" id="KW-1185">Reference proteome</keyword>
<feature type="transmembrane region" description="Helical" evidence="1">
    <location>
        <begin position="40"/>
        <end position="63"/>
    </location>
</feature>
<comment type="caution">
    <text evidence="2">The sequence shown here is derived from an EMBL/GenBank/DDBJ whole genome shotgun (WGS) entry which is preliminary data.</text>
</comment>